<gene>
    <name evidence="1" type="ORF">I6N96_13675</name>
</gene>
<evidence type="ECO:0000313" key="2">
    <source>
        <dbReference type="Proteomes" id="UP000673375"/>
    </source>
</evidence>
<proteinExistence type="predicted"/>
<comment type="caution">
    <text evidence="1">The sequence shown here is derived from an EMBL/GenBank/DDBJ whole genome shotgun (WGS) entry which is preliminary data.</text>
</comment>
<reference evidence="1 2" key="1">
    <citation type="submission" date="2020-12" db="EMBL/GenBank/DDBJ databases">
        <title>Vagococcus allomyrinae sp. nov. and Enterococcus lavae sp. nov., isolated from the larvae of Allomyrina dichotoma.</title>
        <authorList>
            <person name="Lee S.D."/>
        </authorList>
    </citation>
    <scope>NUCLEOTIDE SEQUENCE [LARGE SCALE GENOMIC DNA]</scope>
    <source>
        <strain evidence="1 2">BWM-S5</strain>
    </source>
</reference>
<dbReference type="EMBL" id="JAEDXU010000007">
    <property type="protein sequence ID" value="MBP1047328.1"/>
    <property type="molecule type" value="Genomic_DNA"/>
</dbReference>
<protein>
    <submittedName>
        <fullName evidence="1">Uncharacterized protein</fullName>
    </submittedName>
</protein>
<evidence type="ECO:0000313" key="1">
    <source>
        <dbReference type="EMBL" id="MBP1047328.1"/>
    </source>
</evidence>
<dbReference type="Proteomes" id="UP000673375">
    <property type="component" value="Unassembled WGS sequence"/>
</dbReference>
<organism evidence="1 2">
    <name type="scientific">Enterococcus larvae</name>
    <dbReference type="NCBI Taxonomy" id="2794352"/>
    <lineage>
        <taxon>Bacteria</taxon>
        <taxon>Bacillati</taxon>
        <taxon>Bacillota</taxon>
        <taxon>Bacilli</taxon>
        <taxon>Lactobacillales</taxon>
        <taxon>Enterococcaceae</taxon>
        <taxon>Enterococcus</taxon>
    </lineage>
</organism>
<accession>A0ABS4CL46</accession>
<sequence>MDFQYIVHSNKNSGDDEQEYIIFDVLTSATKSVTEKEFEHSIHEETGLTYSGNESTNTIEPLYVENYVD</sequence>
<keyword evidence="2" id="KW-1185">Reference proteome</keyword>
<dbReference type="RefSeq" id="WP_209558112.1">
    <property type="nucleotide sequence ID" value="NZ_JAEDXU010000007.1"/>
</dbReference>
<name>A0ABS4CL46_9ENTE</name>